<accession>A0A495WEX4</accession>
<dbReference type="GO" id="GO:0043683">
    <property type="term" value="P:type IV pilus assembly"/>
    <property type="evidence" value="ECO:0007669"/>
    <property type="project" value="InterPro"/>
</dbReference>
<evidence type="ECO:0000256" key="1">
    <source>
        <dbReference type="ARBA" id="ARBA00004167"/>
    </source>
</evidence>
<evidence type="ECO:0000256" key="4">
    <source>
        <dbReference type="ARBA" id="ARBA00022989"/>
    </source>
</evidence>
<dbReference type="InterPro" id="IPR031982">
    <property type="entry name" value="PilE-like"/>
</dbReference>
<gene>
    <name evidence="7" type="ORF">DFR40_1209</name>
</gene>
<keyword evidence="4 6" id="KW-1133">Transmembrane helix</keyword>
<dbReference type="AlphaFoldDB" id="A0A495WEX4"/>
<evidence type="ECO:0000256" key="5">
    <source>
        <dbReference type="ARBA" id="ARBA00023136"/>
    </source>
</evidence>
<dbReference type="InterPro" id="IPR002416">
    <property type="entry name" value="T2SS_protein-GspH"/>
</dbReference>
<dbReference type="PROSITE" id="PS00409">
    <property type="entry name" value="PROKAR_NTER_METHYL"/>
    <property type="match status" value="1"/>
</dbReference>
<dbReference type="RefSeq" id="WP_121457576.1">
    <property type="nucleotide sequence ID" value="NZ_RBXP01000013.1"/>
</dbReference>
<proteinExistence type="predicted"/>
<dbReference type="PANTHER" id="PTHR30093">
    <property type="entry name" value="GENERAL SECRETION PATHWAY PROTEIN G"/>
    <property type="match status" value="1"/>
</dbReference>
<evidence type="ECO:0000256" key="6">
    <source>
        <dbReference type="SAM" id="Phobius"/>
    </source>
</evidence>
<dbReference type="InterPro" id="IPR045584">
    <property type="entry name" value="Pilin-like"/>
</dbReference>
<sequence length="137" mass="14245">MKTVSTKKLRGFTLIELMLVVAILGILAAVALPAYNSYLVKSRRTDAQRILVEYSQSMERYFTANGRYATAAGGTTCGGTAPATQQGLPYAISCAVNAGTGVFTVTATVTSGSSQAADGNLTLDSTGARSPAAKWKN</sequence>
<dbReference type="GO" id="GO:0015627">
    <property type="term" value="C:type II protein secretion system complex"/>
    <property type="evidence" value="ECO:0007669"/>
    <property type="project" value="InterPro"/>
</dbReference>
<keyword evidence="2" id="KW-0488">Methylation</keyword>
<keyword evidence="3 6" id="KW-0812">Transmembrane</keyword>
<dbReference type="NCBIfam" id="TIGR02532">
    <property type="entry name" value="IV_pilin_GFxxxE"/>
    <property type="match status" value="1"/>
</dbReference>
<dbReference type="GO" id="GO:0016020">
    <property type="term" value="C:membrane"/>
    <property type="evidence" value="ECO:0007669"/>
    <property type="project" value="UniProtKB-SubCell"/>
</dbReference>
<evidence type="ECO:0000313" key="7">
    <source>
        <dbReference type="EMBL" id="RKT59325.1"/>
    </source>
</evidence>
<feature type="transmembrane region" description="Helical" evidence="6">
    <location>
        <begin position="12"/>
        <end position="35"/>
    </location>
</feature>
<dbReference type="Pfam" id="PF16732">
    <property type="entry name" value="ComP_DUS"/>
    <property type="match status" value="1"/>
</dbReference>
<dbReference type="SUPFAM" id="SSF54523">
    <property type="entry name" value="Pili subunits"/>
    <property type="match status" value="1"/>
</dbReference>
<comment type="subcellular location">
    <subcellularLocation>
        <location evidence="1">Membrane</location>
        <topology evidence="1">Single-pass membrane protein</topology>
    </subcellularLocation>
</comment>
<dbReference type="Proteomes" id="UP000270626">
    <property type="component" value="Unassembled WGS sequence"/>
</dbReference>
<reference evidence="7 8" key="1">
    <citation type="submission" date="2018-10" db="EMBL/GenBank/DDBJ databases">
        <title>Genomic Encyclopedia of Type Strains, Phase IV (KMG-IV): sequencing the most valuable type-strain genomes for metagenomic binning, comparative biology and taxonomic classification.</title>
        <authorList>
            <person name="Goeker M."/>
        </authorList>
    </citation>
    <scope>NUCLEOTIDE SEQUENCE [LARGE SCALE GENOMIC DNA]</scope>
    <source>
        <strain evidence="7 8">DSM 23841</strain>
    </source>
</reference>
<evidence type="ECO:0000256" key="3">
    <source>
        <dbReference type="ARBA" id="ARBA00022692"/>
    </source>
</evidence>
<dbReference type="Gene3D" id="3.30.700.10">
    <property type="entry name" value="Glycoprotein, Type 4 Pilin"/>
    <property type="match status" value="1"/>
</dbReference>
<dbReference type="Pfam" id="PF07963">
    <property type="entry name" value="N_methyl"/>
    <property type="match status" value="1"/>
</dbReference>
<organism evidence="7 8">
    <name type="scientific">Azonexus fungiphilus</name>
    <dbReference type="NCBI Taxonomy" id="146940"/>
    <lineage>
        <taxon>Bacteria</taxon>
        <taxon>Pseudomonadati</taxon>
        <taxon>Pseudomonadota</taxon>
        <taxon>Betaproteobacteria</taxon>
        <taxon>Rhodocyclales</taxon>
        <taxon>Azonexaceae</taxon>
        <taxon>Azonexus</taxon>
    </lineage>
</organism>
<dbReference type="InterPro" id="IPR012902">
    <property type="entry name" value="N_methyl_site"/>
</dbReference>
<protein>
    <submittedName>
        <fullName evidence="7">Type IV pilus assembly protein PilE</fullName>
    </submittedName>
</protein>
<dbReference type="PANTHER" id="PTHR30093:SF47">
    <property type="entry name" value="TYPE IV PILUS NON-CORE MINOR PILIN PILE"/>
    <property type="match status" value="1"/>
</dbReference>
<keyword evidence="5 6" id="KW-0472">Membrane</keyword>
<dbReference type="GO" id="GO:0015628">
    <property type="term" value="P:protein secretion by the type II secretion system"/>
    <property type="evidence" value="ECO:0007669"/>
    <property type="project" value="InterPro"/>
</dbReference>
<name>A0A495WEX4_9RHOO</name>
<dbReference type="PRINTS" id="PR00885">
    <property type="entry name" value="BCTERIALGSPH"/>
</dbReference>
<keyword evidence="8" id="KW-1185">Reference proteome</keyword>
<comment type="caution">
    <text evidence="7">The sequence shown here is derived from an EMBL/GenBank/DDBJ whole genome shotgun (WGS) entry which is preliminary data.</text>
</comment>
<dbReference type="EMBL" id="RBXP01000013">
    <property type="protein sequence ID" value="RKT59325.1"/>
    <property type="molecule type" value="Genomic_DNA"/>
</dbReference>
<evidence type="ECO:0000256" key="2">
    <source>
        <dbReference type="ARBA" id="ARBA00022481"/>
    </source>
</evidence>
<evidence type="ECO:0000313" key="8">
    <source>
        <dbReference type="Proteomes" id="UP000270626"/>
    </source>
</evidence>